<dbReference type="PANTHER" id="PTHR33729">
    <property type="entry name" value="METHYL-CPG BINDING DOMAIN CONTAINING PROTEIN, EXPRESSED"/>
    <property type="match status" value="1"/>
</dbReference>
<evidence type="ECO:0000259" key="7">
    <source>
        <dbReference type="PROSITE" id="PS50982"/>
    </source>
</evidence>
<keyword evidence="3" id="KW-0238">DNA-binding</keyword>
<dbReference type="Pfam" id="PF01429">
    <property type="entry name" value="MBD"/>
    <property type="match status" value="1"/>
</dbReference>
<comment type="caution">
    <text evidence="8">The sequence shown here is derived from an EMBL/GenBank/DDBJ whole genome shotgun (WGS) entry which is preliminary data.</text>
</comment>
<evidence type="ECO:0000256" key="6">
    <source>
        <dbReference type="SAM" id="MobiDB-lite"/>
    </source>
</evidence>
<dbReference type="InterPro" id="IPR001739">
    <property type="entry name" value="Methyl_CpG_DNA-bd"/>
</dbReference>
<dbReference type="GO" id="GO:0005634">
    <property type="term" value="C:nucleus"/>
    <property type="evidence" value="ECO:0007669"/>
    <property type="project" value="UniProtKB-SubCell"/>
</dbReference>
<accession>A0AAV3PX69</accession>
<comment type="subcellular location">
    <subcellularLocation>
        <location evidence="1">Nucleus</location>
    </subcellularLocation>
</comment>
<feature type="compositionally biased region" description="Polar residues" evidence="6">
    <location>
        <begin position="279"/>
        <end position="289"/>
    </location>
</feature>
<keyword evidence="9" id="KW-1185">Reference proteome</keyword>
<evidence type="ECO:0000256" key="1">
    <source>
        <dbReference type="ARBA" id="ARBA00004123"/>
    </source>
</evidence>
<dbReference type="EMBL" id="BAABME010002822">
    <property type="protein sequence ID" value="GAA0156265.1"/>
    <property type="molecule type" value="Genomic_DNA"/>
</dbReference>
<evidence type="ECO:0000313" key="9">
    <source>
        <dbReference type="Proteomes" id="UP001454036"/>
    </source>
</evidence>
<evidence type="ECO:0000256" key="4">
    <source>
        <dbReference type="ARBA" id="ARBA00023163"/>
    </source>
</evidence>
<keyword evidence="4" id="KW-0804">Transcription</keyword>
<dbReference type="InterPro" id="IPR016177">
    <property type="entry name" value="DNA-bd_dom_sf"/>
</dbReference>
<keyword evidence="2" id="KW-0805">Transcription regulation</keyword>
<feature type="compositionally biased region" description="Basic and acidic residues" evidence="6">
    <location>
        <begin position="75"/>
        <end position="87"/>
    </location>
</feature>
<evidence type="ECO:0000256" key="5">
    <source>
        <dbReference type="ARBA" id="ARBA00023242"/>
    </source>
</evidence>
<evidence type="ECO:0000313" key="8">
    <source>
        <dbReference type="EMBL" id="GAA0156265.1"/>
    </source>
</evidence>
<dbReference type="Gene3D" id="3.30.890.10">
    <property type="entry name" value="Methyl-cpg-binding Protein 2, Chain A"/>
    <property type="match status" value="1"/>
</dbReference>
<organism evidence="8 9">
    <name type="scientific">Lithospermum erythrorhizon</name>
    <name type="common">Purple gromwell</name>
    <name type="synonym">Lithospermum officinale var. erythrorhizon</name>
    <dbReference type="NCBI Taxonomy" id="34254"/>
    <lineage>
        <taxon>Eukaryota</taxon>
        <taxon>Viridiplantae</taxon>
        <taxon>Streptophyta</taxon>
        <taxon>Embryophyta</taxon>
        <taxon>Tracheophyta</taxon>
        <taxon>Spermatophyta</taxon>
        <taxon>Magnoliopsida</taxon>
        <taxon>eudicotyledons</taxon>
        <taxon>Gunneridae</taxon>
        <taxon>Pentapetalae</taxon>
        <taxon>asterids</taxon>
        <taxon>lamiids</taxon>
        <taxon>Boraginales</taxon>
        <taxon>Boraginaceae</taxon>
        <taxon>Boraginoideae</taxon>
        <taxon>Lithospermeae</taxon>
        <taxon>Lithospermum</taxon>
    </lineage>
</organism>
<dbReference type="Proteomes" id="UP001454036">
    <property type="component" value="Unassembled WGS sequence"/>
</dbReference>
<feature type="compositionally biased region" description="Basic and acidic residues" evidence="6">
    <location>
        <begin position="269"/>
        <end position="278"/>
    </location>
</feature>
<feature type="region of interest" description="Disordered" evidence="6">
    <location>
        <begin position="58"/>
        <end position="152"/>
    </location>
</feature>
<dbReference type="SUPFAM" id="SSF54171">
    <property type="entry name" value="DNA-binding domain"/>
    <property type="match status" value="1"/>
</dbReference>
<keyword evidence="5" id="KW-0539">Nucleus</keyword>
<name>A0AAV3PX69_LITER</name>
<feature type="compositionally biased region" description="Basic and acidic residues" evidence="6">
    <location>
        <begin position="120"/>
        <end position="151"/>
    </location>
</feature>
<dbReference type="GO" id="GO:0003677">
    <property type="term" value="F:DNA binding"/>
    <property type="evidence" value="ECO:0007669"/>
    <property type="project" value="UniProtKB-KW"/>
</dbReference>
<protein>
    <submittedName>
        <fullName evidence="8">Chromatin/chromatin-binding, or -regulatory protein</fullName>
    </submittedName>
</protein>
<evidence type="ECO:0000256" key="2">
    <source>
        <dbReference type="ARBA" id="ARBA00023015"/>
    </source>
</evidence>
<proteinExistence type="predicted"/>
<dbReference type="PANTHER" id="PTHR33729:SF6">
    <property type="entry name" value="METHYL-CPG-BINDING DOMAIN-CONTAINING PROTEIN 11"/>
    <property type="match status" value="1"/>
</dbReference>
<sequence length="305" mass="33178">MGSSNEEIVPVELPAPSGWNKKVVQKKGGTSKKNEIVFTSPTGEDITTKKQLEQYLKFHPGGPSISEFDWGTGEAPRRSSRISEKAKAAPASETEPLKKRVRKSSASKKENNEEEASEEIVVKDVHMREPEKSEQGSEKENSYEKIDKAMENENDVANEIEFVEDNTADTDCKGEAASTKGINAQDAPVDAKTSEENVGAEAGYLKENSEEKPSGCPVVTENDEGQQSDGRVPVIGHGTITEPQNGVIAGIDENIFIPSEDNKTEDDDQSKITEDIKSSAEQNNLLNKDTNNKVEGELLGNGNNL</sequence>
<feature type="region of interest" description="Disordered" evidence="6">
    <location>
        <begin position="258"/>
        <end position="305"/>
    </location>
</feature>
<evidence type="ECO:0000256" key="3">
    <source>
        <dbReference type="ARBA" id="ARBA00023125"/>
    </source>
</evidence>
<dbReference type="PROSITE" id="PS50982">
    <property type="entry name" value="MBD"/>
    <property type="match status" value="1"/>
</dbReference>
<dbReference type="InterPro" id="IPR039622">
    <property type="entry name" value="MBD10/11"/>
</dbReference>
<reference evidence="8 9" key="1">
    <citation type="submission" date="2024-01" db="EMBL/GenBank/DDBJ databases">
        <title>The complete chloroplast genome sequence of Lithospermum erythrorhizon: insights into the phylogenetic relationship among Boraginaceae species and the maternal lineages of purple gromwells.</title>
        <authorList>
            <person name="Okada T."/>
            <person name="Watanabe K."/>
        </authorList>
    </citation>
    <scope>NUCLEOTIDE SEQUENCE [LARGE SCALE GENOMIC DNA]</scope>
</reference>
<dbReference type="AlphaFoldDB" id="A0AAV3PX69"/>
<gene>
    <name evidence="8" type="ORF">LIER_13795</name>
</gene>
<feature type="domain" description="MBD" evidence="7">
    <location>
        <begin position="5"/>
        <end position="75"/>
    </location>
</feature>
<feature type="region of interest" description="Disordered" evidence="6">
    <location>
        <begin position="165"/>
        <end position="244"/>
    </location>
</feature>